<name>A0A229UK03_9BACL</name>
<feature type="transmembrane region" description="Helical" evidence="14">
    <location>
        <begin position="48"/>
        <end position="69"/>
    </location>
</feature>
<feature type="transmembrane region" description="Helical" evidence="14">
    <location>
        <begin position="342"/>
        <end position="361"/>
    </location>
</feature>
<evidence type="ECO:0000256" key="5">
    <source>
        <dbReference type="ARBA" id="ARBA00022553"/>
    </source>
</evidence>
<comment type="subcellular location">
    <subcellularLocation>
        <location evidence="2">Cell membrane</location>
        <topology evidence="2">Multi-pass membrane protein</topology>
    </subcellularLocation>
</comment>
<keyword evidence="7 14" id="KW-0812">Transmembrane</keyword>
<keyword evidence="10" id="KW-0067">ATP-binding</keyword>
<dbReference type="AlphaFoldDB" id="A0A229UK03"/>
<dbReference type="EC" id="2.7.13.3" evidence="3"/>
<comment type="caution">
    <text evidence="17">The sequence shown here is derived from an EMBL/GenBank/DDBJ whole genome shotgun (WGS) entry which is preliminary data.</text>
</comment>
<dbReference type="Pfam" id="PF02518">
    <property type="entry name" value="HATPase_c"/>
    <property type="match status" value="1"/>
</dbReference>
<dbReference type="PROSITE" id="PS50885">
    <property type="entry name" value="HAMP"/>
    <property type="match status" value="1"/>
</dbReference>
<dbReference type="Gene3D" id="3.30.565.10">
    <property type="entry name" value="Histidine kinase-like ATPase, C-terminal domain"/>
    <property type="match status" value="1"/>
</dbReference>
<dbReference type="InterPro" id="IPR050640">
    <property type="entry name" value="Bact_2-comp_sensor_kinase"/>
</dbReference>
<keyword evidence="8" id="KW-0547">Nucleotide-binding</keyword>
<dbReference type="GO" id="GO:0005886">
    <property type="term" value="C:plasma membrane"/>
    <property type="evidence" value="ECO:0007669"/>
    <property type="project" value="UniProtKB-SubCell"/>
</dbReference>
<dbReference type="GO" id="GO:0000155">
    <property type="term" value="F:phosphorelay sensor kinase activity"/>
    <property type="evidence" value="ECO:0007669"/>
    <property type="project" value="InterPro"/>
</dbReference>
<dbReference type="Proteomes" id="UP000215509">
    <property type="component" value="Unassembled WGS sequence"/>
</dbReference>
<evidence type="ECO:0000256" key="9">
    <source>
        <dbReference type="ARBA" id="ARBA00022777"/>
    </source>
</evidence>
<feature type="domain" description="Histidine kinase" evidence="15">
    <location>
        <begin position="436"/>
        <end position="636"/>
    </location>
</feature>
<evidence type="ECO:0000256" key="13">
    <source>
        <dbReference type="ARBA" id="ARBA00023136"/>
    </source>
</evidence>
<reference evidence="17 18" key="1">
    <citation type="submission" date="2017-07" db="EMBL/GenBank/DDBJ databases">
        <title>Genome sequencing and assembly of Paenibacillus rigui.</title>
        <authorList>
            <person name="Mayilraj S."/>
        </authorList>
    </citation>
    <scope>NUCLEOTIDE SEQUENCE [LARGE SCALE GENOMIC DNA]</scope>
    <source>
        <strain evidence="17 18">JCM 16352</strain>
    </source>
</reference>
<evidence type="ECO:0000256" key="14">
    <source>
        <dbReference type="SAM" id="Phobius"/>
    </source>
</evidence>
<organism evidence="17 18">
    <name type="scientific">Paenibacillus rigui</name>
    <dbReference type="NCBI Taxonomy" id="554312"/>
    <lineage>
        <taxon>Bacteria</taxon>
        <taxon>Bacillati</taxon>
        <taxon>Bacillota</taxon>
        <taxon>Bacilli</taxon>
        <taxon>Bacillales</taxon>
        <taxon>Paenibacillaceae</taxon>
        <taxon>Paenibacillus</taxon>
    </lineage>
</organism>
<dbReference type="CDD" id="cd06225">
    <property type="entry name" value="HAMP"/>
    <property type="match status" value="1"/>
</dbReference>
<dbReference type="PROSITE" id="PS50109">
    <property type="entry name" value="HIS_KIN"/>
    <property type="match status" value="1"/>
</dbReference>
<dbReference type="InterPro" id="IPR004358">
    <property type="entry name" value="Sig_transdc_His_kin-like_C"/>
</dbReference>
<evidence type="ECO:0000256" key="1">
    <source>
        <dbReference type="ARBA" id="ARBA00000085"/>
    </source>
</evidence>
<dbReference type="GO" id="GO:0005524">
    <property type="term" value="F:ATP binding"/>
    <property type="evidence" value="ECO:0007669"/>
    <property type="project" value="UniProtKB-KW"/>
</dbReference>
<sequence>MRIRRFSADCFIVRSAARRANTVKRLKLLGTGRLFMRRWNDRMLKTKMFISFSVVALFIVGITCGIFYYKNTSDIKNQTFSLSNIISKQFSEMIDLYMQNVEELSLAISIDPSIQTILFDFYQTSNPIEKEYVGYKLNPILFNYSYPKTYVQSISIYSLDTHLYTYSKPVEPKPAAMLSNEQLRHFFVTLNNRPFLLLPSVDEAQQPEEENTQRVVSFIRKITKIPTQTIIGYVNIHINVNAFKMVLANTKASELENTMHVLIVNEEGRVIFENSGSGSGTRMAQDMFDLSVLNRSGTEGEVKWKDTNYLYTLEKSSYTGWHTVILIPKQVIVLKQKRMQDIVLLVGLLTMLLIAAVSYFLSHHITLPLNRLMRNMSRVELGDLNQRMDYSGRNEIGKLSRMYNHMLDSISRLIHEVYESKLAEKNAQLSALHSQINPHFLYNTLNIMKSISRLRGIEEVAEISESLAGLFQYSMKNLHQPVSLYEEIEHINNYFSIQQHRFGNRLRLSCHIPPELLQASILKLTLQPLIENAVNHGLRKMKSGGCITIRASEAEGLLTLSVHDNGEGLPEQTAARLRESFDSSNALHTRADISNGIGLINIRQRIQLYYGKEYGLHLHSKPGEGTTVSLSLPLIINNGKPEVKAQ</sequence>
<accession>A0A229UK03</accession>
<dbReference type="SUPFAM" id="SSF158472">
    <property type="entry name" value="HAMP domain-like"/>
    <property type="match status" value="1"/>
</dbReference>
<dbReference type="Gene3D" id="6.10.340.10">
    <property type="match status" value="1"/>
</dbReference>
<gene>
    <name evidence="17" type="ORF">CF651_23815</name>
</gene>
<protein>
    <recommendedName>
        <fullName evidence="3">histidine kinase</fullName>
        <ecNumber evidence="3">2.7.13.3</ecNumber>
    </recommendedName>
</protein>
<evidence type="ECO:0000256" key="11">
    <source>
        <dbReference type="ARBA" id="ARBA00022989"/>
    </source>
</evidence>
<dbReference type="Pfam" id="PF06580">
    <property type="entry name" value="His_kinase"/>
    <property type="match status" value="1"/>
</dbReference>
<dbReference type="Gene3D" id="3.30.450.20">
    <property type="entry name" value="PAS domain"/>
    <property type="match status" value="1"/>
</dbReference>
<dbReference type="InterPro" id="IPR010559">
    <property type="entry name" value="Sig_transdc_His_kin_internal"/>
</dbReference>
<dbReference type="SUPFAM" id="SSF55874">
    <property type="entry name" value="ATPase domain of HSP90 chaperone/DNA topoisomerase II/histidine kinase"/>
    <property type="match status" value="1"/>
</dbReference>
<dbReference type="InterPro" id="IPR036890">
    <property type="entry name" value="HATPase_C_sf"/>
</dbReference>
<evidence type="ECO:0000313" key="17">
    <source>
        <dbReference type="EMBL" id="OXM83778.1"/>
    </source>
</evidence>
<keyword evidence="4" id="KW-1003">Cell membrane</keyword>
<keyword evidence="6" id="KW-0808">Transferase</keyword>
<evidence type="ECO:0000256" key="4">
    <source>
        <dbReference type="ARBA" id="ARBA00022475"/>
    </source>
</evidence>
<dbReference type="InterPro" id="IPR003660">
    <property type="entry name" value="HAMP_dom"/>
</dbReference>
<dbReference type="EMBL" id="NMQW01000038">
    <property type="protein sequence ID" value="OXM83778.1"/>
    <property type="molecule type" value="Genomic_DNA"/>
</dbReference>
<evidence type="ECO:0000313" key="18">
    <source>
        <dbReference type="Proteomes" id="UP000215509"/>
    </source>
</evidence>
<keyword evidence="12" id="KW-0902">Two-component regulatory system</keyword>
<evidence type="ECO:0000256" key="8">
    <source>
        <dbReference type="ARBA" id="ARBA00022741"/>
    </source>
</evidence>
<evidence type="ECO:0000256" key="2">
    <source>
        <dbReference type="ARBA" id="ARBA00004651"/>
    </source>
</evidence>
<keyword evidence="18" id="KW-1185">Reference proteome</keyword>
<keyword evidence="13 14" id="KW-0472">Membrane</keyword>
<evidence type="ECO:0000256" key="12">
    <source>
        <dbReference type="ARBA" id="ARBA00023012"/>
    </source>
</evidence>
<dbReference type="InterPro" id="IPR005467">
    <property type="entry name" value="His_kinase_dom"/>
</dbReference>
<evidence type="ECO:0000259" key="15">
    <source>
        <dbReference type="PROSITE" id="PS50109"/>
    </source>
</evidence>
<dbReference type="PRINTS" id="PR00344">
    <property type="entry name" value="BCTRLSENSOR"/>
</dbReference>
<comment type="catalytic activity">
    <reaction evidence="1">
        <text>ATP + protein L-histidine = ADP + protein N-phospho-L-histidine.</text>
        <dbReference type="EC" id="2.7.13.3"/>
    </reaction>
</comment>
<evidence type="ECO:0000256" key="6">
    <source>
        <dbReference type="ARBA" id="ARBA00022679"/>
    </source>
</evidence>
<dbReference type="Pfam" id="PF00672">
    <property type="entry name" value="HAMP"/>
    <property type="match status" value="1"/>
</dbReference>
<evidence type="ECO:0000256" key="10">
    <source>
        <dbReference type="ARBA" id="ARBA00022840"/>
    </source>
</evidence>
<dbReference type="PANTHER" id="PTHR34220">
    <property type="entry name" value="SENSOR HISTIDINE KINASE YPDA"/>
    <property type="match status" value="1"/>
</dbReference>
<dbReference type="SMART" id="SM00387">
    <property type="entry name" value="HATPase_c"/>
    <property type="match status" value="1"/>
</dbReference>
<keyword evidence="5" id="KW-0597">Phosphoprotein</keyword>
<evidence type="ECO:0000256" key="7">
    <source>
        <dbReference type="ARBA" id="ARBA00022692"/>
    </source>
</evidence>
<feature type="domain" description="HAMP" evidence="16">
    <location>
        <begin position="363"/>
        <end position="415"/>
    </location>
</feature>
<dbReference type="OrthoDB" id="9776552at2"/>
<dbReference type="InterPro" id="IPR003594">
    <property type="entry name" value="HATPase_dom"/>
</dbReference>
<proteinExistence type="predicted"/>
<evidence type="ECO:0000256" key="3">
    <source>
        <dbReference type="ARBA" id="ARBA00012438"/>
    </source>
</evidence>
<keyword evidence="11 14" id="KW-1133">Transmembrane helix</keyword>
<dbReference type="InterPro" id="IPR033479">
    <property type="entry name" value="dCache_1"/>
</dbReference>
<dbReference type="PANTHER" id="PTHR34220:SF7">
    <property type="entry name" value="SENSOR HISTIDINE KINASE YPDA"/>
    <property type="match status" value="1"/>
</dbReference>
<dbReference type="SMART" id="SM00304">
    <property type="entry name" value="HAMP"/>
    <property type="match status" value="1"/>
</dbReference>
<keyword evidence="9" id="KW-0418">Kinase</keyword>
<evidence type="ECO:0000259" key="16">
    <source>
        <dbReference type="PROSITE" id="PS50885"/>
    </source>
</evidence>
<dbReference type="Pfam" id="PF02743">
    <property type="entry name" value="dCache_1"/>
    <property type="match status" value="1"/>
</dbReference>